<dbReference type="PANTHER" id="PTHR33322">
    <property type="entry name" value="BAG DOMAIN CONTAINING PROTEIN, EXPRESSED"/>
    <property type="match status" value="1"/>
</dbReference>
<evidence type="ECO:0000313" key="4">
    <source>
        <dbReference type="Proteomes" id="UP000224567"/>
    </source>
</evidence>
<evidence type="ECO:0000256" key="1">
    <source>
        <dbReference type="ARBA" id="ARBA00023186"/>
    </source>
</evidence>
<organism evidence="3 4">
    <name type="scientific">Capsicum baccatum</name>
    <name type="common">Peruvian pepper</name>
    <dbReference type="NCBI Taxonomy" id="33114"/>
    <lineage>
        <taxon>Eukaryota</taxon>
        <taxon>Viridiplantae</taxon>
        <taxon>Streptophyta</taxon>
        <taxon>Embryophyta</taxon>
        <taxon>Tracheophyta</taxon>
        <taxon>Spermatophyta</taxon>
        <taxon>Magnoliopsida</taxon>
        <taxon>eudicotyledons</taxon>
        <taxon>Gunneridae</taxon>
        <taxon>Pentapetalae</taxon>
        <taxon>asterids</taxon>
        <taxon>lamiids</taxon>
        <taxon>Solanales</taxon>
        <taxon>Solanaceae</taxon>
        <taxon>Solanoideae</taxon>
        <taxon>Capsiceae</taxon>
        <taxon>Capsicum</taxon>
    </lineage>
</organism>
<dbReference type="OrthoDB" id="1907216at2759"/>
<dbReference type="Pfam" id="PF06920">
    <property type="entry name" value="DHR-2_Lobe_A"/>
    <property type="match status" value="1"/>
</dbReference>
<dbReference type="STRING" id="33114.A0A2G2W3U0"/>
<dbReference type="InterPro" id="IPR046769">
    <property type="entry name" value="DOCKER_Lobe_A"/>
</dbReference>
<dbReference type="SUPFAM" id="SSF63491">
    <property type="entry name" value="BAG domain"/>
    <property type="match status" value="1"/>
</dbReference>
<dbReference type="GO" id="GO:0009506">
    <property type="term" value="C:plasmodesma"/>
    <property type="evidence" value="ECO:0007669"/>
    <property type="project" value="TreeGrafter"/>
</dbReference>
<comment type="caution">
    <text evidence="3">The sequence shown here is derived from an EMBL/GenBank/DDBJ whole genome shotgun (WGS) entry which is preliminary data.</text>
</comment>
<protein>
    <submittedName>
        <fullName evidence="3">BAG family molecular chaperone regulator 5, mitochondrial</fullName>
    </submittedName>
</protein>
<dbReference type="GO" id="GO:0006457">
    <property type="term" value="P:protein folding"/>
    <property type="evidence" value="ECO:0007669"/>
    <property type="project" value="TreeGrafter"/>
</dbReference>
<reference evidence="4" key="2">
    <citation type="journal article" date="2017" name="J. Anim. Genet.">
        <title>Multiple reference genome sequences of hot pepper reveal the massive evolution of plant disease resistance genes by retroduplication.</title>
        <authorList>
            <person name="Kim S."/>
            <person name="Park J."/>
            <person name="Yeom S.-I."/>
            <person name="Kim Y.-M."/>
            <person name="Seo E."/>
            <person name="Kim K.-T."/>
            <person name="Kim M.-S."/>
            <person name="Lee J.M."/>
            <person name="Cheong K."/>
            <person name="Shin H.-S."/>
            <person name="Kim S.-B."/>
            <person name="Han K."/>
            <person name="Lee J."/>
            <person name="Park M."/>
            <person name="Lee H.-A."/>
            <person name="Lee H.-Y."/>
            <person name="Lee Y."/>
            <person name="Oh S."/>
            <person name="Lee J.H."/>
            <person name="Choi E."/>
            <person name="Choi E."/>
            <person name="Lee S.E."/>
            <person name="Jeon J."/>
            <person name="Kim H."/>
            <person name="Choi G."/>
            <person name="Song H."/>
            <person name="Lee J."/>
            <person name="Lee S.-C."/>
            <person name="Kwon J.-K."/>
            <person name="Lee H.-Y."/>
            <person name="Koo N."/>
            <person name="Hong Y."/>
            <person name="Kim R.W."/>
            <person name="Kang W.-H."/>
            <person name="Huh J.H."/>
            <person name="Kang B.-C."/>
            <person name="Yang T.-J."/>
            <person name="Lee Y.-H."/>
            <person name="Bennetzen J.L."/>
            <person name="Choi D."/>
        </authorList>
    </citation>
    <scope>NUCLEOTIDE SEQUENCE [LARGE SCALE GENOMIC DNA]</scope>
    <source>
        <strain evidence="4">cv. PBC81</strain>
    </source>
</reference>
<keyword evidence="1" id="KW-0143">Chaperone</keyword>
<accession>A0A2G2W3U0</accession>
<dbReference type="EMBL" id="MLFT02000008">
    <property type="protein sequence ID" value="PHT39849.1"/>
    <property type="molecule type" value="Genomic_DNA"/>
</dbReference>
<gene>
    <name evidence="3" type="ORF">CQW23_18703</name>
</gene>
<sequence length="438" mass="50310">MMPRCYPVQPGMPSANDGFVNLGDKVVNLSKSPVKRRLFESLIEKPLNVVKKALHVSRDPSNHLCWEIETNRILEFCKQVWNKIRQEICISVAAQGRESLYQWRRLTRSCLSAYTLPSSVLTLWDYTKYGEVKFLFESLLMYLDSSLGHALLFSVMNVNKYRYVATESFYKLVMAFSPIPDLHIMWLLHFYEAHQEILSWVEAAQCVVIVAGVVMQVKCARENQDEHALIGLFLRLDSVPGVDPTVRELRRDPSHRIVRLQEILDAVSDTKIQNWDGFLMDWDDVVERMKMDDSVQLDERLAFVEDPVSILARDVRWLHCRVILVVKVSTDVTKKVVSSSFIFPNISKDMAPRGCIYKQKTLTGETISATQSVDPSNKSTPATITGNTIHENLVKLSYSGEEYEGMKPDRIDFYTHYSTGKGWSSEQAEANYERNQMF</sequence>
<dbReference type="Gene3D" id="1.25.40.410">
    <property type="match status" value="1"/>
</dbReference>
<keyword evidence="4" id="KW-1185">Reference proteome</keyword>
<feature type="domain" description="DOCKER Lobe A" evidence="2">
    <location>
        <begin position="170"/>
        <end position="222"/>
    </location>
</feature>
<proteinExistence type="predicted"/>
<dbReference type="InterPro" id="IPR040400">
    <property type="entry name" value="BAG5/6/7/8"/>
</dbReference>
<evidence type="ECO:0000259" key="2">
    <source>
        <dbReference type="Pfam" id="PF06920"/>
    </source>
</evidence>
<dbReference type="PANTHER" id="PTHR33322:SF8">
    <property type="entry name" value="BAG FAMILY MOLECULAR CHAPERONE REGULATOR 5, MITOCHONDRIAL"/>
    <property type="match status" value="1"/>
</dbReference>
<name>A0A2G2W3U0_CAPBA</name>
<reference evidence="3 4" key="1">
    <citation type="journal article" date="2017" name="Genome Biol.">
        <title>New reference genome sequences of hot pepper reveal the massive evolution of plant disease-resistance genes by retroduplication.</title>
        <authorList>
            <person name="Kim S."/>
            <person name="Park J."/>
            <person name="Yeom S.I."/>
            <person name="Kim Y.M."/>
            <person name="Seo E."/>
            <person name="Kim K.T."/>
            <person name="Kim M.S."/>
            <person name="Lee J.M."/>
            <person name="Cheong K."/>
            <person name="Shin H.S."/>
            <person name="Kim S.B."/>
            <person name="Han K."/>
            <person name="Lee J."/>
            <person name="Park M."/>
            <person name="Lee H.A."/>
            <person name="Lee H.Y."/>
            <person name="Lee Y."/>
            <person name="Oh S."/>
            <person name="Lee J.H."/>
            <person name="Choi E."/>
            <person name="Choi E."/>
            <person name="Lee S.E."/>
            <person name="Jeon J."/>
            <person name="Kim H."/>
            <person name="Choi G."/>
            <person name="Song H."/>
            <person name="Lee J."/>
            <person name="Lee S.C."/>
            <person name="Kwon J.K."/>
            <person name="Lee H.Y."/>
            <person name="Koo N."/>
            <person name="Hong Y."/>
            <person name="Kim R.W."/>
            <person name="Kang W.H."/>
            <person name="Huh J.H."/>
            <person name="Kang B.C."/>
            <person name="Yang T.J."/>
            <person name="Lee Y.H."/>
            <person name="Bennetzen J.L."/>
            <person name="Choi D."/>
        </authorList>
    </citation>
    <scope>NUCLEOTIDE SEQUENCE [LARGE SCALE GENOMIC DNA]</scope>
    <source>
        <strain evidence="4">cv. PBC81</strain>
    </source>
</reference>
<dbReference type="InterPro" id="IPR043161">
    <property type="entry name" value="DOCK_C_lobe_A"/>
</dbReference>
<dbReference type="AlphaFoldDB" id="A0A2G2W3U0"/>
<dbReference type="Proteomes" id="UP000224567">
    <property type="component" value="Unassembled WGS sequence"/>
</dbReference>
<evidence type="ECO:0000313" key="3">
    <source>
        <dbReference type="EMBL" id="PHT39849.1"/>
    </source>
</evidence>